<feature type="domain" description="FUZ/MON1/HPS1 first Longin" evidence="1">
    <location>
        <begin position="4"/>
        <end position="148"/>
    </location>
</feature>
<dbReference type="Pfam" id="PF19036">
    <property type="entry name" value="Fuz_longin_1"/>
    <property type="match status" value="1"/>
</dbReference>
<dbReference type="EMBL" id="IACT01006822">
    <property type="protein sequence ID" value="LAC25944.1"/>
    <property type="molecule type" value="mRNA"/>
</dbReference>
<evidence type="ECO:0000313" key="4">
    <source>
        <dbReference type="EMBL" id="LAC25944.1"/>
    </source>
</evidence>
<dbReference type="PANTHER" id="PTHR12761">
    <property type="entry name" value="HERMANSKY-PUDLAK SYNDROME PROTEIN 1"/>
    <property type="match status" value="1"/>
</dbReference>
<dbReference type="InterPro" id="IPR026053">
    <property type="entry name" value="HPS1"/>
</dbReference>
<protein>
    <submittedName>
        <fullName evidence="4">Hermansky-Pudlak syndrome 1 protein homolog</fullName>
    </submittedName>
</protein>
<organism evidence="4">
    <name type="scientific">Hirondellea gigas</name>
    <dbReference type="NCBI Taxonomy" id="1518452"/>
    <lineage>
        <taxon>Eukaryota</taxon>
        <taxon>Metazoa</taxon>
        <taxon>Ecdysozoa</taxon>
        <taxon>Arthropoda</taxon>
        <taxon>Crustacea</taxon>
        <taxon>Multicrustacea</taxon>
        <taxon>Malacostraca</taxon>
        <taxon>Eumalacostraca</taxon>
        <taxon>Peracarida</taxon>
        <taxon>Amphipoda</taxon>
        <taxon>Amphilochidea</taxon>
        <taxon>Lysianassida</taxon>
        <taxon>Lysianassidira</taxon>
        <taxon>Lysianassoidea</taxon>
        <taxon>Lysianassidae</taxon>
        <taxon>Hirondellea</taxon>
    </lineage>
</organism>
<reference evidence="4" key="1">
    <citation type="submission" date="2017-11" db="EMBL/GenBank/DDBJ databases">
        <title>The sensing device of the deep-sea amphipod.</title>
        <authorList>
            <person name="Kobayashi H."/>
            <person name="Nagahama T."/>
            <person name="Arai W."/>
            <person name="Sasagawa Y."/>
            <person name="Umeda M."/>
            <person name="Hayashi T."/>
            <person name="Nikaido I."/>
            <person name="Watanabe H."/>
            <person name="Oguri K."/>
            <person name="Kitazato H."/>
            <person name="Fujioka K."/>
            <person name="Kido Y."/>
            <person name="Takami H."/>
        </authorList>
    </citation>
    <scope>NUCLEOTIDE SEQUENCE</scope>
    <source>
        <tissue evidence="4">Whole body</tissue>
    </source>
</reference>
<name>A0A6A7G668_9CRUS</name>
<feature type="domain" description="FUZ/MON1/HPS1 second Longin" evidence="2">
    <location>
        <begin position="200"/>
        <end position="334"/>
    </location>
</feature>
<dbReference type="GO" id="GO:0031085">
    <property type="term" value="C:BLOC-3 complex"/>
    <property type="evidence" value="ECO:0007669"/>
    <property type="project" value="TreeGrafter"/>
</dbReference>
<dbReference type="InterPro" id="IPR043970">
    <property type="entry name" value="FUZ/MON1/HPS1_longin_3"/>
</dbReference>
<dbReference type="PANTHER" id="PTHR12761:SF1">
    <property type="entry name" value="BLOC-3 COMPLEX MEMBER HPS1"/>
    <property type="match status" value="1"/>
</dbReference>
<dbReference type="Pfam" id="PF19038">
    <property type="entry name" value="Fuz_longin_3"/>
    <property type="match status" value="1"/>
</dbReference>
<proteinExistence type="evidence at transcript level"/>
<evidence type="ECO:0000259" key="3">
    <source>
        <dbReference type="Pfam" id="PF19038"/>
    </source>
</evidence>
<evidence type="ECO:0000259" key="2">
    <source>
        <dbReference type="Pfam" id="PF19037"/>
    </source>
</evidence>
<dbReference type="AlphaFoldDB" id="A0A6A7G668"/>
<dbReference type="GO" id="GO:0005085">
    <property type="term" value="F:guanyl-nucleotide exchange factor activity"/>
    <property type="evidence" value="ECO:0007669"/>
    <property type="project" value="TreeGrafter"/>
</dbReference>
<dbReference type="Pfam" id="PF19037">
    <property type="entry name" value="Fuz_longin_2"/>
    <property type="match status" value="1"/>
</dbReference>
<feature type="domain" description="FUZ/MON1/HPS1 third Longin" evidence="3">
    <location>
        <begin position="505"/>
        <end position="668"/>
    </location>
</feature>
<accession>A0A6A7G668</accession>
<dbReference type="GO" id="GO:0016192">
    <property type="term" value="P:vesicle-mediated transport"/>
    <property type="evidence" value="ECO:0007669"/>
    <property type="project" value="InterPro"/>
</dbReference>
<evidence type="ECO:0000259" key="1">
    <source>
        <dbReference type="Pfam" id="PF19036"/>
    </source>
</evidence>
<sequence>MLGILIFDHLNDLIYIKSDHSFLRHVQGMAIAQGLTSPSEISNVPAAVEPNLLVQLFSPLITSHQVMDVQFGNPYSSITCHDNTTIALQKYEGCVFVCVGRQEEEELQRLLNIVIRLTKLLVGPCVNVLRESSERRRVLGRLVKAWLRLVQQQQCYLVEAVERLLVGPDIAAPAVQVLSQVLDKMKSSSNSSNAGLIPCHALLLVRNKLLALYSSRSAQELSASDILLLNLLLQQPDEDEDSSDGRLPGGADALLQEDCMLSHTSAEEKEAEEQATTLQDVTLEQLEGEEQRMNSGVSCHSSLVLLKTELSVFTPHLVHYTTLHHNLSLVVVSEIGRSRVSGSIMSLLQCVSSLSSSSNTSLDVCQATLLQTQQLARKLQPGSNTDAVMLALEKVELQWLNCRRSGLAEWQEQQSNGGGEENVPSRVEAAVTALQEGIRTAWRHISLPYIQSSSVIANNTAQHAAIFAKDQLASYAQFIDVKSMSNPKFECRSLTVNRYMDDFPGLVHFIYIDRSRHQLTAPSLDLLEVSSGGLSASEGDMAAACLTTRQLTKQRVWSMVDVARSHLSNGQHSVMWKDTTFSYAYFLWFEDKNNIAQVPEELDEDVLSALPRPGILSEDFYRLLTAHCFPGTSAERLQVYEVMCVHLGLVTAPCVLEQTRRLLASVWEVTGESSSYNPADLL</sequence>
<dbReference type="InterPro" id="IPR043972">
    <property type="entry name" value="FUZ/MON1/HPS1_longin_1"/>
</dbReference>
<dbReference type="InterPro" id="IPR043971">
    <property type="entry name" value="FUZ/MON1/HPS1_longin_2"/>
</dbReference>